<sequence>MIFLIHYNRSTRRLVSILPFLDREEAGKAKLEKELSLLPSSNGHEVVLLEAADEESLRKTHRRYFESLTAIGAGESAAYDASKARFVKHWNVRQDRSGWRVQAEGMPDARYPTKESAFAAAAKDAKGWNRATGNATSVRLWGEDGSITEEVTYEPA</sequence>
<protein>
    <submittedName>
        <fullName evidence="1">Uncharacterized protein</fullName>
    </submittedName>
</protein>
<name>A0ABU1VQS3_9GAMM</name>
<reference evidence="1 2" key="1">
    <citation type="submission" date="2023-07" db="EMBL/GenBank/DDBJ databases">
        <title>Sorghum-associated microbial communities from plants grown in Nebraska, USA.</title>
        <authorList>
            <person name="Schachtman D."/>
        </authorList>
    </citation>
    <scope>NUCLEOTIDE SEQUENCE [LARGE SCALE GENOMIC DNA]</scope>
    <source>
        <strain evidence="1 2">BE187</strain>
    </source>
</reference>
<dbReference type="EMBL" id="JAVDVW010000002">
    <property type="protein sequence ID" value="MDR7099828.1"/>
    <property type="molecule type" value="Genomic_DNA"/>
</dbReference>
<evidence type="ECO:0000313" key="1">
    <source>
        <dbReference type="EMBL" id="MDR7099828.1"/>
    </source>
</evidence>
<dbReference type="RefSeq" id="WP_310054265.1">
    <property type="nucleotide sequence ID" value="NZ_JAVDVW010000002.1"/>
</dbReference>
<proteinExistence type="predicted"/>
<gene>
    <name evidence="1" type="ORF">J2X04_002209</name>
</gene>
<comment type="caution">
    <text evidence="1">The sequence shown here is derived from an EMBL/GenBank/DDBJ whole genome shotgun (WGS) entry which is preliminary data.</text>
</comment>
<dbReference type="Proteomes" id="UP001267878">
    <property type="component" value="Unassembled WGS sequence"/>
</dbReference>
<keyword evidence="2" id="KW-1185">Reference proteome</keyword>
<organism evidence="1 2">
    <name type="scientific">Agrilutibacter niabensis</name>
    <dbReference type="NCBI Taxonomy" id="380628"/>
    <lineage>
        <taxon>Bacteria</taxon>
        <taxon>Pseudomonadati</taxon>
        <taxon>Pseudomonadota</taxon>
        <taxon>Gammaproteobacteria</taxon>
        <taxon>Lysobacterales</taxon>
        <taxon>Lysobacteraceae</taxon>
        <taxon>Agrilutibacter</taxon>
    </lineage>
</organism>
<evidence type="ECO:0000313" key="2">
    <source>
        <dbReference type="Proteomes" id="UP001267878"/>
    </source>
</evidence>
<accession>A0ABU1VQS3</accession>